<evidence type="ECO:0000256" key="1">
    <source>
        <dbReference type="SAM" id="MobiDB-lite"/>
    </source>
</evidence>
<accession>A0A9W7BHH0</accession>
<sequence length="143" mass="15051">MGKSIRSKSRKASRSEFRNTIGAAAAEKFSAQVQANISKKLEGGASSLSALSSMLGSNNEVEDMADGDTASTPNPMAGVKVAKKKTVVRASKKHSKVAPAGQPGAHRARVQVSKSNKRGKTKFGFSTKKKIATKKRGSKKAAY</sequence>
<dbReference type="Proteomes" id="UP001165160">
    <property type="component" value="Unassembled WGS sequence"/>
</dbReference>
<feature type="compositionally biased region" description="Basic residues" evidence="1">
    <location>
        <begin position="81"/>
        <end position="96"/>
    </location>
</feature>
<comment type="caution">
    <text evidence="2">The sequence shown here is derived from an EMBL/GenBank/DDBJ whole genome shotgun (WGS) entry which is preliminary data.</text>
</comment>
<gene>
    <name evidence="2" type="ORF">TrVE_jg2823</name>
</gene>
<proteinExistence type="predicted"/>
<dbReference type="EMBL" id="BRXX01000075">
    <property type="protein sequence ID" value="GMH87757.1"/>
    <property type="molecule type" value="Genomic_DNA"/>
</dbReference>
<dbReference type="AlphaFoldDB" id="A0A9W7BHH0"/>
<name>A0A9W7BHH0_9STRA</name>
<organism evidence="2 3">
    <name type="scientific">Triparma verrucosa</name>
    <dbReference type="NCBI Taxonomy" id="1606542"/>
    <lineage>
        <taxon>Eukaryota</taxon>
        <taxon>Sar</taxon>
        <taxon>Stramenopiles</taxon>
        <taxon>Ochrophyta</taxon>
        <taxon>Bolidophyceae</taxon>
        <taxon>Parmales</taxon>
        <taxon>Triparmaceae</taxon>
        <taxon>Triparma</taxon>
    </lineage>
</organism>
<evidence type="ECO:0000313" key="3">
    <source>
        <dbReference type="Proteomes" id="UP001165160"/>
    </source>
</evidence>
<feature type="region of interest" description="Disordered" evidence="1">
    <location>
        <begin position="59"/>
        <end position="143"/>
    </location>
</feature>
<feature type="compositionally biased region" description="Basic residues" evidence="1">
    <location>
        <begin position="115"/>
        <end position="143"/>
    </location>
</feature>
<protein>
    <submittedName>
        <fullName evidence="2">Uncharacterized protein</fullName>
    </submittedName>
</protein>
<evidence type="ECO:0000313" key="2">
    <source>
        <dbReference type="EMBL" id="GMH87757.1"/>
    </source>
</evidence>
<reference evidence="3" key="1">
    <citation type="journal article" date="2023" name="Commun. Biol.">
        <title>Genome analysis of Parmales, the sister group of diatoms, reveals the evolutionary specialization of diatoms from phago-mixotrophs to photoautotrophs.</title>
        <authorList>
            <person name="Ban H."/>
            <person name="Sato S."/>
            <person name="Yoshikawa S."/>
            <person name="Yamada K."/>
            <person name="Nakamura Y."/>
            <person name="Ichinomiya M."/>
            <person name="Sato N."/>
            <person name="Blanc-Mathieu R."/>
            <person name="Endo H."/>
            <person name="Kuwata A."/>
            <person name="Ogata H."/>
        </authorList>
    </citation>
    <scope>NUCLEOTIDE SEQUENCE [LARGE SCALE GENOMIC DNA]</scope>
    <source>
        <strain evidence="3">NIES 3699</strain>
    </source>
</reference>
<keyword evidence="3" id="KW-1185">Reference proteome</keyword>